<protein>
    <recommendedName>
        <fullName evidence="3">HTH psq-type domain-containing protein</fullName>
    </recommendedName>
</protein>
<feature type="domain" description="HTH psq-type" evidence="3">
    <location>
        <begin position="79"/>
        <end position="124"/>
    </location>
</feature>
<evidence type="ECO:0000256" key="1">
    <source>
        <dbReference type="ARBA" id="ARBA00004123"/>
    </source>
</evidence>
<dbReference type="InterPro" id="IPR009057">
    <property type="entry name" value="Homeodomain-like_sf"/>
</dbReference>
<keyword evidence="2" id="KW-0472">Membrane</keyword>
<keyword evidence="5" id="KW-1185">Reference proteome</keyword>
<evidence type="ECO:0000256" key="2">
    <source>
        <dbReference type="SAM" id="Phobius"/>
    </source>
</evidence>
<proteinExistence type="predicted"/>
<accession>A0A4Y2IRJ9</accession>
<dbReference type="Pfam" id="PF04218">
    <property type="entry name" value="CENP-B_N"/>
    <property type="match status" value="1"/>
</dbReference>
<feature type="transmembrane region" description="Helical" evidence="2">
    <location>
        <begin position="6"/>
        <end position="34"/>
    </location>
</feature>
<comment type="subcellular location">
    <subcellularLocation>
        <location evidence="1">Nucleus</location>
    </subcellularLocation>
</comment>
<dbReference type="OrthoDB" id="125347at2759"/>
<evidence type="ECO:0000313" key="4">
    <source>
        <dbReference type="EMBL" id="GBM80387.1"/>
    </source>
</evidence>
<reference evidence="4 5" key="1">
    <citation type="journal article" date="2019" name="Sci. Rep.">
        <title>Orb-weaving spider Araneus ventricosus genome elucidates the spidroin gene catalogue.</title>
        <authorList>
            <person name="Kono N."/>
            <person name="Nakamura H."/>
            <person name="Ohtoshi R."/>
            <person name="Moran D.A.P."/>
            <person name="Shinohara A."/>
            <person name="Yoshida Y."/>
            <person name="Fujiwara M."/>
            <person name="Mori M."/>
            <person name="Tomita M."/>
            <person name="Arakawa K."/>
        </authorList>
    </citation>
    <scope>NUCLEOTIDE SEQUENCE [LARGE SCALE GENOMIC DNA]</scope>
</reference>
<dbReference type="GO" id="GO:0003677">
    <property type="term" value="F:DNA binding"/>
    <property type="evidence" value="ECO:0007669"/>
    <property type="project" value="InterPro"/>
</dbReference>
<dbReference type="Gene3D" id="1.10.10.60">
    <property type="entry name" value="Homeodomain-like"/>
    <property type="match status" value="1"/>
</dbReference>
<dbReference type="SUPFAM" id="SSF46689">
    <property type="entry name" value="Homeodomain-like"/>
    <property type="match status" value="1"/>
</dbReference>
<gene>
    <name evidence="4" type="ORF">AVEN_77638_2</name>
</gene>
<dbReference type="EMBL" id="BGPR01002879">
    <property type="protein sequence ID" value="GBM80387.1"/>
    <property type="molecule type" value="Genomic_DNA"/>
</dbReference>
<sequence length="127" mass="14365">MSISDYLRICTILGSLSVVLFLIVADIPAAYTALDHNSMESAERGDSKISWEFCSISNNSEFQSKKLTFFHSRLNSQLRWELSFPDKLNIIKEIDDGVKQVDAAKKYGLAQSTIATFLKKRKQIEKA</sequence>
<evidence type="ECO:0000313" key="5">
    <source>
        <dbReference type="Proteomes" id="UP000499080"/>
    </source>
</evidence>
<name>A0A4Y2IRJ9_ARAVE</name>
<dbReference type="Proteomes" id="UP000499080">
    <property type="component" value="Unassembled WGS sequence"/>
</dbReference>
<organism evidence="4 5">
    <name type="scientific">Araneus ventricosus</name>
    <name type="common">Orbweaver spider</name>
    <name type="synonym">Epeira ventricosa</name>
    <dbReference type="NCBI Taxonomy" id="182803"/>
    <lineage>
        <taxon>Eukaryota</taxon>
        <taxon>Metazoa</taxon>
        <taxon>Ecdysozoa</taxon>
        <taxon>Arthropoda</taxon>
        <taxon>Chelicerata</taxon>
        <taxon>Arachnida</taxon>
        <taxon>Araneae</taxon>
        <taxon>Araneomorphae</taxon>
        <taxon>Entelegynae</taxon>
        <taxon>Araneoidea</taxon>
        <taxon>Araneidae</taxon>
        <taxon>Araneus</taxon>
    </lineage>
</organism>
<keyword evidence="2" id="KW-0812">Transmembrane</keyword>
<dbReference type="InterPro" id="IPR007889">
    <property type="entry name" value="HTH_Psq"/>
</dbReference>
<evidence type="ECO:0000259" key="3">
    <source>
        <dbReference type="Pfam" id="PF04218"/>
    </source>
</evidence>
<dbReference type="AlphaFoldDB" id="A0A4Y2IRJ9"/>
<comment type="caution">
    <text evidence="4">The sequence shown here is derived from an EMBL/GenBank/DDBJ whole genome shotgun (WGS) entry which is preliminary data.</text>
</comment>
<keyword evidence="2" id="KW-1133">Transmembrane helix</keyword>
<dbReference type="GO" id="GO:0005634">
    <property type="term" value="C:nucleus"/>
    <property type="evidence" value="ECO:0007669"/>
    <property type="project" value="UniProtKB-SubCell"/>
</dbReference>